<dbReference type="PROSITE" id="PS50862">
    <property type="entry name" value="AA_TRNA_LIGASE_II"/>
    <property type="match status" value="1"/>
</dbReference>
<dbReference type="Pfam" id="PF02912">
    <property type="entry name" value="Phe_tRNA-synt_N"/>
    <property type="match status" value="1"/>
</dbReference>
<evidence type="ECO:0000256" key="3">
    <source>
        <dbReference type="ARBA" id="ARBA00011209"/>
    </source>
</evidence>
<evidence type="ECO:0000256" key="8">
    <source>
        <dbReference type="ARBA" id="ARBA00022840"/>
    </source>
</evidence>
<evidence type="ECO:0000256" key="1">
    <source>
        <dbReference type="ARBA" id="ARBA00004496"/>
    </source>
</evidence>
<evidence type="ECO:0000313" key="15">
    <source>
        <dbReference type="EMBL" id="CAA9548930.1"/>
    </source>
</evidence>
<dbReference type="InterPro" id="IPR004529">
    <property type="entry name" value="Phe-tRNA-synth_IIc_asu"/>
</dbReference>
<evidence type="ECO:0000256" key="11">
    <source>
        <dbReference type="ARBA" id="ARBA00023146"/>
    </source>
</evidence>
<dbReference type="HAMAP" id="MF_00281">
    <property type="entry name" value="Phe_tRNA_synth_alpha1"/>
    <property type="match status" value="1"/>
</dbReference>
<keyword evidence="7 13" id="KW-0547">Nucleotide-binding</keyword>
<evidence type="ECO:0000256" key="4">
    <source>
        <dbReference type="ARBA" id="ARBA00022490"/>
    </source>
</evidence>
<keyword evidence="9 13" id="KW-0460">Magnesium</keyword>
<dbReference type="GO" id="GO:0004826">
    <property type="term" value="F:phenylalanine-tRNA ligase activity"/>
    <property type="evidence" value="ECO:0007669"/>
    <property type="project" value="UniProtKB-UniRule"/>
</dbReference>
<comment type="catalytic activity">
    <reaction evidence="12 13">
        <text>tRNA(Phe) + L-phenylalanine + ATP = L-phenylalanyl-tRNA(Phe) + AMP + diphosphate + H(+)</text>
        <dbReference type="Rhea" id="RHEA:19413"/>
        <dbReference type="Rhea" id="RHEA-COMP:9668"/>
        <dbReference type="Rhea" id="RHEA-COMP:9699"/>
        <dbReference type="ChEBI" id="CHEBI:15378"/>
        <dbReference type="ChEBI" id="CHEBI:30616"/>
        <dbReference type="ChEBI" id="CHEBI:33019"/>
        <dbReference type="ChEBI" id="CHEBI:58095"/>
        <dbReference type="ChEBI" id="CHEBI:78442"/>
        <dbReference type="ChEBI" id="CHEBI:78531"/>
        <dbReference type="ChEBI" id="CHEBI:456215"/>
        <dbReference type="EC" id="6.1.1.20"/>
    </reaction>
</comment>
<evidence type="ECO:0000256" key="13">
    <source>
        <dbReference type="HAMAP-Rule" id="MF_00281"/>
    </source>
</evidence>
<keyword evidence="4 13" id="KW-0963">Cytoplasm</keyword>
<dbReference type="InterPro" id="IPR004188">
    <property type="entry name" value="Phe-tRNA_ligase_II_N"/>
</dbReference>
<gene>
    <name evidence="13" type="primary">pheS</name>
    <name evidence="15" type="ORF">AVDCRST_MAG49-1568</name>
</gene>
<keyword evidence="6 13" id="KW-0479">Metal-binding</keyword>
<dbReference type="InterPro" id="IPR022911">
    <property type="entry name" value="Phe_tRNA_ligase_alpha1_bac"/>
</dbReference>
<keyword evidence="5 13" id="KW-0436">Ligase</keyword>
<dbReference type="GO" id="GO:0006432">
    <property type="term" value="P:phenylalanyl-tRNA aminoacylation"/>
    <property type="evidence" value="ECO:0007669"/>
    <property type="project" value="UniProtKB-UniRule"/>
</dbReference>
<evidence type="ECO:0000256" key="7">
    <source>
        <dbReference type="ARBA" id="ARBA00022741"/>
    </source>
</evidence>
<feature type="binding site" evidence="13">
    <location>
        <position position="259"/>
    </location>
    <ligand>
        <name>Mg(2+)</name>
        <dbReference type="ChEBI" id="CHEBI:18420"/>
        <note>shared with beta subunit</note>
    </ligand>
</feature>
<evidence type="ECO:0000256" key="9">
    <source>
        <dbReference type="ARBA" id="ARBA00022842"/>
    </source>
</evidence>
<comment type="subunit">
    <text evidence="3 13">Tetramer of two alpha and two beta subunits.</text>
</comment>
<dbReference type="NCBIfam" id="TIGR00468">
    <property type="entry name" value="pheS"/>
    <property type="match status" value="1"/>
</dbReference>
<dbReference type="SUPFAM" id="SSF46589">
    <property type="entry name" value="tRNA-binding arm"/>
    <property type="match status" value="1"/>
</dbReference>
<dbReference type="CDD" id="cd00496">
    <property type="entry name" value="PheRS_alpha_core"/>
    <property type="match status" value="1"/>
</dbReference>
<evidence type="ECO:0000256" key="12">
    <source>
        <dbReference type="ARBA" id="ARBA00049255"/>
    </source>
</evidence>
<dbReference type="PANTHER" id="PTHR11538">
    <property type="entry name" value="PHENYLALANYL-TRNA SYNTHETASE"/>
    <property type="match status" value="1"/>
</dbReference>
<dbReference type="AlphaFoldDB" id="A0A6J4UGN1"/>
<reference evidence="15" key="1">
    <citation type="submission" date="2020-02" db="EMBL/GenBank/DDBJ databases">
        <authorList>
            <person name="Meier V. D."/>
        </authorList>
    </citation>
    <scope>NUCLEOTIDE SEQUENCE</scope>
    <source>
        <strain evidence="15">AVDCRST_MAG49</strain>
    </source>
</reference>
<dbReference type="GO" id="GO:0005737">
    <property type="term" value="C:cytoplasm"/>
    <property type="evidence" value="ECO:0007669"/>
    <property type="project" value="UniProtKB-SubCell"/>
</dbReference>
<keyword evidence="10 13" id="KW-0648">Protein biosynthesis</keyword>
<evidence type="ECO:0000256" key="10">
    <source>
        <dbReference type="ARBA" id="ARBA00022917"/>
    </source>
</evidence>
<evidence type="ECO:0000256" key="5">
    <source>
        <dbReference type="ARBA" id="ARBA00022598"/>
    </source>
</evidence>
<dbReference type="InterPro" id="IPR045864">
    <property type="entry name" value="aa-tRNA-synth_II/BPL/LPL"/>
</dbReference>
<dbReference type="InterPro" id="IPR010978">
    <property type="entry name" value="tRNA-bd_arm"/>
</dbReference>
<comment type="similarity">
    <text evidence="2 13">Belongs to the class-II aminoacyl-tRNA synthetase family. Phe-tRNA synthetase alpha subunit type 1 subfamily.</text>
</comment>
<evidence type="ECO:0000256" key="2">
    <source>
        <dbReference type="ARBA" id="ARBA00010207"/>
    </source>
</evidence>
<comment type="cofactor">
    <cofactor evidence="13">
        <name>Mg(2+)</name>
        <dbReference type="ChEBI" id="CHEBI:18420"/>
    </cofactor>
    <text evidence="13">Binds 2 magnesium ions per tetramer.</text>
</comment>
<dbReference type="InterPro" id="IPR006195">
    <property type="entry name" value="aa-tRNA-synth_II"/>
</dbReference>
<dbReference type="Gene3D" id="3.30.930.10">
    <property type="entry name" value="Bira Bifunctional Protein, Domain 2"/>
    <property type="match status" value="1"/>
</dbReference>
<comment type="subcellular location">
    <subcellularLocation>
        <location evidence="1 13">Cytoplasm</location>
    </subcellularLocation>
</comment>
<dbReference type="SUPFAM" id="SSF55681">
    <property type="entry name" value="Class II aaRS and biotin synthetases"/>
    <property type="match status" value="1"/>
</dbReference>
<keyword evidence="8 13" id="KW-0067">ATP-binding</keyword>
<name>A0A6J4UGN1_9BACT</name>
<accession>A0A6J4UGN1</accession>
<dbReference type="GO" id="GO:0000049">
    <property type="term" value="F:tRNA binding"/>
    <property type="evidence" value="ECO:0007669"/>
    <property type="project" value="InterPro"/>
</dbReference>
<evidence type="ECO:0000259" key="14">
    <source>
        <dbReference type="PROSITE" id="PS50862"/>
    </source>
</evidence>
<proteinExistence type="inferred from homology"/>
<organism evidence="15">
    <name type="scientific">uncultured Thermomicrobiales bacterium</name>
    <dbReference type="NCBI Taxonomy" id="1645740"/>
    <lineage>
        <taxon>Bacteria</taxon>
        <taxon>Pseudomonadati</taxon>
        <taxon>Thermomicrobiota</taxon>
        <taxon>Thermomicrobia</taxon>
        <taxon>Thermomicrobiales</taxon>
        <taxon>environmental samples</taxon>
    </lineage>
</organism>
<dbReference type="GO" id="GO:0005524">
    <property type="term" value="F:ATP binding"/>
    <property type="evidence" value="ECO:0007669"/>
    <property type="project" value="UniProtKB-UniRule"/>
</dbReference>
<dbReference type="EC" id="6.1.1.20" evidence="13"/>
<evidence type="ECO:0000256" key="6">
    <source>
        <dbReference type="ARBA" id="ARBA00022723"/>
    </source>
</evidence>
<dbReference type="PANTHER" id="PTHR11538:SF41">
    <property type="entry name" value="PHENYLALANINE--TRNA LIGASE, MITOCHONDRIAL"/>
    <property type="match status" value="1"/>
</dbReference>
<dbReference type="InterPro" id="IPR002319">
    <property type="entry name" value="Phenylalanyl-tRNA_Synthase"/>
</dbReference>
<protein>
    <recommendedName>
        <fullName evidence="13">Phenylalanine--tRNA ligase alpha subunit</fullName>
        <ecNumber evidence="13">6.1.1.20</ecNumber>
    </recommendedName>
    <alternativeName>
        <fullName evidence="13">Phenylalanyl-tRNA synthetase alpha subunit</fullName>
        <shortName evidence="13">PheRS</shortName>
    </alternativeName>
</protein>
<feature type="domain" description="Aminoacyl-transfer RNA synthetases class-II family profile" evidence="14">
    <location>
        <begin position="113"/>
        <end position="323"/>
    </location>
</feature>
<dbReference type="Pfam" id="PF01409">
    <property type="entry name" value="tRNA-synt_2d"/>
    <property type="match status" value="1"/>
</dbReference>
<dbReference type="EMBL" id="CADCWG010000099">
    <property type="protein sequence ID" value="CAA9548930.1"/>
    <property type="molecule type" value="Genomic_DNA"/>
</dbReference>
<dbReference type="GO" id="GO:0000287">
    <property type="term" value="F:magnesium ion binding"/>
    <property type="evidence" value="ECO:0007669"/>
    <property type="project" value="UniProtKB-UniRule"/>
</dbReference>
<sequence>MTVQTSLDTIRERALAELGTAADLATARDWERRFLGAKGELTAFLRGLGALPAEERPAAGRAANTLKQELSAAYAARETALAAADLDRRLAEDAVDVTLPGRQPAVGSTHPVTQMIAELSDIFALMGFQTVFGPEVETAHYNFDLLNIPSDHPARDVWDTFVLDTDEAEIVLRTHTSPMQARTMEQRQPPVRVVVPGRCYRYEAQDASHEWMFHQLEGLAVDERITMADLKGVLRELARQLFGPERRVRFRCDFFPFVEPGVDFAVDCAICGGKGCRVCKQTGWLEMGGAGMVHPKVLQGVGYDPERYTGFAFGLGVERMLMMRDGVGDVRAFAGNDLRFLRQFARAQV</sequence>
<keyword evidence="11 13" id="KW-0030">Aminoacyl-tRNA synthetase</keyword>